<evidence type="ECO:0000256" key="3">
    <source>
        <dbReference type="ARBA" id="ARBA00023121"/>
    </source>
</evidence>
<dbReference type="Gene3D" id="1.10.3630.10">
    <property type="entry name" value="yeast vps74-n-term truncation variant domain like"/>
    <property type="match status" value="1"/>
</dbReference>
<dbReference type="Pfam" id="PF05719">
    <property type="entry name" value="GPP34"/>
    <property type="match status" value="1"/>
</dbReference>
<keyword evidence="2" id="KW-0333">Golgi apparatus</keyword>
<name>A0ABU6C978_9ACTN</name>
<evidence type="ECO:0000256" key="5">
    <source>
        <dbReference type="SAM" id="MobiDB-lite"/>
    </source>
</evidence>
<dbReference type="RefSeq" id="WP_324768224.1">
    <property type="nucleotide sequence ID" value="NZ_BAAATS010000045.1"/>
</dbReference>
<gene>
    <name evidence="6" type="ORF">OKJ48_12325</name>
</gene>
<accession>A0ABU6C978</accession>
<evidence type="ECO:0000256" key="4">
    <source>
        <dbReference type="ARBA" id="ARBA00023136"/>
    </source>
</evidence>
<feature type="compositionally biased region" description="Low complexity" evidence="5">
    <location>
        <begin position="168"/>
        <end position="184"/>
    </location>
</feature>
<evidence type="ECO:0000313" key="7">
    <source>
        <dbReference type="Proteomes" id="UP001352223"/>
    </source>
</evidence>
<feature type="compositionally biased region" description="Acidic residues" evidence="5">
    <location>
        <begin position="158"/>
        <end position="167"/>
    </location>
</feature>
<keyword evidence="7" id="KW-1185">Reference proteome</keyword>
<proteinExistence type="predicted"/>
<comment type="subcellular location">
    <subcellularLocation>
        <location evidence="1">Golgi apparatus membrane</location>
        <topology evidence="1">Peripheral membrane protein</topology>
        <orientation evidence="1">Cytoplasmic side</orientation>
    </subcellularLocation>
</comment>
<comment type="caution">
    <text evidence="6">The sequence shown here is derived from an EMBL/GenBank/DDBJ whole genome shotgun (WGS) entry which is preliminary data.</text>
</comment>
<organism evidence="6 7">
    <name type="scientific">Streptomyces kunmingensis</name>
    <dbReference type="NCBI Taxonomy" id="68225"/>
    <lineage>
        <taxon>Bacteria</taxon>
        <taxon>Bacillati</taxon>
        <taxon>Actinomycetota</taxon>
        <taxon>Actinomycetes</taxon>
        <taxon>Kitasatosporales</taxon>
        <taxon>Streptomycetaceae</taxon>
        <taxon>Streptomyces</taxon>
    </lineage>
</organism>
<dbReference type="Proteomes" id="UP001352223">
    <property type="component" value="Unassembled WGS sequence"/>
</dbReference>
<evidence type="ECO:0000256" key="2">
    <source>
        <dbReference type="ARBA" id="ARBA00023034"/>
    </source>
</evidence>
<feature type="region of interest" description="Disordered" evidence="5">
    <location>
        <begin position="152"/>
        <end position="184"/>
    </location>
</feature>
<reference evidence="6 7" key="1">
    <citation type="submission" date="2022-10" db="EMBL/GenBank/DDBJ databases">
        <authorList>
            <person name="Xie J."/>
            <person name="Shen N."/>
        </authorList>
    </citation>
    <scope>NUCLEOTIDE SEQUENCE [LARGE SCALE GENOMIC DNA]</scope>
    <source>
        <strain evidence="6 7">DSM 41681</strain>
    </source>
</reference>
<dbReference type="InterPro" id="IPR008628">
    <property type="entry name" value="GPP34-like"/>
</dbReference>
<dbReference type="EMBL" id="JAOZYB010000075">
    <property type="protein sequence ID" value="MEB3961024.1"/>
    <property type="molecule type" value="Genomic_DNA"/>
</dbReference>
<evidence type="ECO:0000313" key="6">
    <source>
        <dbReference type="EMBL" id="MEB3961024.1"/>
    </source>
</evidence>
<keyword evidence="3" id="KW-0446">Lipid-binding</keyword>
<evidence type="ECO:0000256" key="1">
    <source>
        <dbReference type="ARBA" id="ARBA00004255"/>
    </source>
</evidence>
<dbReference type="InterPro" id="IPR038261">
    <property type="entry name" value="GPP34-like_sf"/>
</dbReference>
<protein>
    <submittedName>
        <fullName evidence="6">GPP34 family phosphoprotein</fullName>
    </submittedName>
</protein>
<keyword evidence="4" id="KW-0472">Membrane</keyword>
<sequence>MNTARDLAIISLSVPDRPVEQGDLSLALAGAELLDLVAAGALGVDGDDRIVPGDRARGGERLLDEAAALLVRQEPYEPVEEWLWRRGQGLSAVYFDELERTGSATRERGNRLSLRAARTVPLDSPAGRQAAERRASGEPVLAALAAVAGIGDGPAGGVEDESPDGVEETTPTSSAPSSTEVPASASIDEVTTAVLAAVGNAVIELEAVRQQRSIQDAAFDNVWRGL</sequence>